<dbReference type="HOGENOM" id="CLU_2518529_0_0_1"/>
<accession>A0A074Y7T8</accession>
<sequence length="85" mass="9301">AVVFVRFMRSRTLDNASPRVVMIGVDGVEARGLTLLNSLQPYGVDTSIIIRRQGRTEPSTTNTAVIKMYERAGQNRIILVPGANA</sequence>
<evidence type="ECO:0000313" key="2">
    <source>
        <dbReference type="Proteomes" id="UP000030641"/>
    </source>
</evidence>
<name>A0A074Y7T8_AURSE</name>
<evidence type="ECO:0000313" key="1">
    <source>
        <dbReference type="EMBL" id="KEQ90282.1"/>
    </source>
</evidence>
<protein>
    <submittedName>
        <fullName evidence="1">Uncharacterized protein</fullName>
    </submittedName>
</protein>
<reference evidence="1 2" key="1">
    <citation type="journal article" date="2014" name="BMC Genomics">
        <title>Genome sequencing of four Aureobasidium pullulans varieties: biotechnological potential, stress tolerance, and description of new species.</title>
        <authorList>
            <person name="Gostin Ar C."/>
            <person name="Ohm R.A."/>
            <person name="Kogej T."/>
            <person name="Sonjak S."/>
            <person name="Turk M."/>
            <person name="Zajc J."/>
            <person name="Zalar P."/>
            <person name="Grube M."/>
            <person name="Sun H."/>
            <person name="Han J."/>
            <person name="Sharma A."/>
            <person name="Chiniquy J."/>
            <person name="Ngan C.Y."/>
            <person name="Lipzen A."/>
            <person name="Barry K."/>
            <person name="Grigoriev I.V."/>
            <person name="Gunde-Cimerman N."/>
        </authorList>
    </citation>
    <scope>NUCLEOTIDE SEQUENCE [LARGE SCALE GENOMIC DNA]</scope>
    <source>
        <strain evidence="1 2">EXF-2481</strain>
    </source>
</reference>
<keyword evidence="2" id="KW-1185">Reference proteome</keyword>
<feature type="non-terminal residue" evidence="1">
    <location>
        <position position="1"/>
    </location>
</feature>
<dbReference type="OrthoDB" id="415590at2759"/>
<dbReference type="Proteomes" id="UP000030641">
    <property type="component" value="Unassembled WGS sequence"/>
</dbReference>
<dbReference type="InParanoid" id="A0A074Y7T8"/>
<dbReference type="EMBL" id="KL584795">
    <property type="protein sequence ID" value="KEQ90282.1"/>
    <property type="molecule type" value="Genomic_DNA"/>
</dbReference>
<dbReference type="Gene3D" id="3.40.1190.20">
    <property type="match status" value="1"/>
</dbReference>
<proteinExistence type="predicted"/>
<dbReference type="InterPro" id="IPR029056">
    <property type="entry name" value="Ribokinase-like"/>
</dbReference>
<dbReference type="AlphaFoldDB" id="A0A074Y7T8"/>
<dbReference type="RefSeq" id="XP_013338756.1">
    <property type="nucleotide sequence ID" value="XM_013483302.1"/>
</dbReference>
<gene>
    <name evidence="1" type="ORF">AUEXF2481DRAFT_71651</name>
</gene>
<dbReference type="STRING" id="1043005.A0A074Y7T8"/>
<dbReference type="GeneID" id="25371075"/>
<organism evidence="1 2">
    <name type="scientific">Aureobasidium subglaciale (strain EXF-2481)</name>
    <name type="common">Aureobasidium pullulans var. subglaciale</name>
    <dbReference type="NCBI Taxonomy" id="1043005"/>
    <lineage>
        <taxon>Eukaryota</taxon>
        <taxon>Fungi</taxon>
        <taxon>Dikarya</taxon>
        <taxon>Ascomycota</taxon>
        <taxon>Pezizomycotina</taxon>
        <taxon>Dothideomycetes</taxon>
        <taxon>Dothideomycetidae</taxon>
        <taxon>Dothideales</taxon>
        <taxon>Saccotheciaceae</taxon>
        <taxon>Aureobasidium</taxon>
    </lineage>
</organism>